<dbReference type="EMBL" id="JARBHB010000001">
    <property type="protein sequence ID" value="KAJ8898455.1"/>
    <property type="molecule type" value="Genomic_DNA"/>
</dbReference>
<organism evidence="3 4">
    <name type="scientific">Dryococelus australis</name>
    <dbReference type="NCBI Taxonomy" id="614101"/>
    <lineage>
        <taxon>Eukaryota</taxon>
        <taxon>Metazoa</taxon>
        <taxon>Ecdysozoa</taxon>
        <taxon>Arthropoda</taxon>
        <taxon>Hexapoda</taxon>
        <taxon>Insecta</taxon>
        <taxon>Pterygota</taxon>
        <taxon>Neoptera</taxon>
        <taxon>Polyneoptera</taxon>
        <taxon>Phasmatodea</taxon>
        <taxon>Verophasmatodea</taxon>
        <taxon>Anareolatae</taxon>
        <taxon>Phasmatidae</taxon>
        <taxon>Eurycanthinae</taxon>
        <taxon>Dryococelus</taxon>
    </lineage>
</organism>
<keyword evidence="4" id="KW-1185">Reference proteome</keyword>
<comment type="caution">
    <text evidence="3">The sequence shown here is derived from an EMBL/GenBank/DDBJ whole genome shotgun (WGS) entry which is preliminary data.</text>
</comment>
<keyword evidence="2" id="KW-0436">Ligase</keyword>
<comment type="similarity">
    <text evidence="1">Belongs to the ATP-dependent AMP-binding enzyme family.</text>
</comment>
<reference evidence="3 4" key="1">
    <citation type="submission" date="2023-02" db="EMBL/GenBank/DDBJ databases">
        <title>LHISI_Scaffold_Assembly.</title>
        <authorList>
            <person name="Stuart O.P."/>
            <person name="Cleave R."/>
            <person name="Magrath M.J.L."/>
            <person name="Mikheyev A.S."/>
        </authorList>
    </citation>
    <scope>NUCLEOTIDE SEQUENCE [LARGE SCALE GENOMIC DNA]</scope>
    <source>
        <strain evidence="3">Daus_M_001</strain>
        <tissue evidence="3">Leg muscle</tissue>
    </source>
</reference>
<evidence type="ECO:0000313" key="4">
    <source>
        <dbReference type="Proteomes" id="UP001159363"/>
    </source>
</evidence>
<dbReference type="Proteomes" id="UP001159363">
    <property type="component" value="Chromosome 1"/>
</dbReference>
<protein>
    <submittedName>
        <fullName evidence="3">Uncharacterized protein</fullName>
    </submittedName>
</protein>
<dbReference type="SUPFAM" id="SSF56801">
    <property type="entry name" value="Acetyl-CoA synthetase-like"/>
    <property type="match status" value="1"/>
</dbReference>
<evidence type="ECO:0000313" key="3">
    <source>
        <dbReference type="EMBL" id="KAJ8898455.1"/>
    </source>
</evidence>
<name>A0ABQ9IP87_9NEOP</name>
<evidence type="ECO:0000256" key="1">
    <source>
        <dbReference type="ARBA" id="ARBA00006432"/>
    </source>
</evidence>
<dbReference type="PANTHER" id="PTHR24096">
    <property type="entry name" value="LONG-CHAIN-FATTY-ACID--COA LIGASE"/>
    <property type="match status" value="1"/>
</dbReference>
<sequence length="86" mass="9330">MVQVLDLKTGEPLGVNQEGELCFKGNLIMKGYLGDAGATAATIDTDGFLHTGDVGYIDADNYVYVVDRLKELIKYKGFQVSIACTH</sequence>
<dbReference type="Gene3D" id="3.40.50.12780">
    <property type="entry name" value="N-terminal domain of ligase-like"/>
    <property type="match status" value="1"/>
</dbReference>
<evidence type="ECO:0000256" key="2">
    <source>
        <dbReference type="ARBA" id="ARBA00022598"/>
    </source>
</evidence>
<gene>
    <name evidence="3" type="ORF">PR048_003815</name>
</gene>
<accession>A0ABQ9IP87</accession>
<proteinExistence type="inferred from homology"/>
<dbReference type="PANTHER" id="PTHR24096:SF149">
    <property type="entry name" value="AMP-BINDING DOMAIN-CONTAINING PROTEIN-RELATED"/>
    <property type="match status" value="1"/>
</dbReference>
<dbReference type="InterPro" id="IPR042099">
    <property type="entry name" value="ANL_N_sf"/>
</dbReference>